<gene>
    <name evidence="2" type="ORF">JMJ35_009644</name>
</gene>
<evidence type="ECO:0000256" key="1">
    <source>
        <dbReference type="SAM" id="Phobius"/>
    </source>
</evidence>
<keyword evidence="1" id="KW-0812">Transmembrane</keyword>
<keyword evidence="1" id="KW-0472">Membrane</keyword>
<feature type="transmembrane region" description="Helical" evidence="1">
    <location>
        <begin position="12"/>
        <end position="31"/>
    </location>
</feature>
<comment type="caution">
    <text evidence="2">The sequence shown here is derived from an EMBL/GenBank/DDBJ whole genome shotgun (WGS) entry which is preliminary data.</text>
</comment>
<dbReference type="AlphaFoldDB" id="A0AA39QTG6"/>
<dbReference type="EMBL" id="JAFEKC020000022">
    <property type="protein sequence ID" value="KAK0507755.1"/>
    <property type="molecule type" value="Genomic_DNA"/>
</dbReference>
<accession>A0AA39QTG6</accession>
<sequence>MSQSLSQQSTQAIIGIAFGIVMFVLTLITLWQGYRQKCRSTGAMLTPGQPYAITSDANVAELEDGTYHRPTRGHRAILSLITFFHISNNGARPLPTIEFNLSTPFHQLESSPESSNSTRQLLSTYSTIVAPSITTPNSDAGDIGCQNTILLE</sequence>
<dbReference type="Proteomes" id="UP001166286">
    <property type="component" value="Unassembled WGS sequence"/>
</dbReference>
<evidence type="ECO:0000313" key="3">
    <source>
        <dbReference type="Proteomes" id="UP001166286"/>
    </source>
</evidence>
<name>A0AA39QTG6_9LECA</name>
<keyword evidence="1" id="KW-1133">Transmembrane helix</keyword>
<reference evidence="2" key="1">
    <citation type="submission" date="2023-03" db="EMBL/GenBank/DDBJ databases">
        <title>Complete genome of Cladonia borealis.</title>
        <authorList>
            <person name="Park H."/>
        </authorList>
    </citation>
    <scope>NUCLEOTIDE SEQUENCE</scope>
    <source>
        <strain evidence="2">ANT050790</strain>
    </source>
</reference>
<keyword evidence="3" id="KW-1185">Reference proteome</keyword>
<proteinExistence type="predicted"/>
<protein>
    <submittedName>
        <fullName evidence="2">Uncharacterized protein</fullName>
    </submittedName>
</protein>
<organism evidence="2 3">
    <name type="scientific">Cladonia borealis</name>
    <dbReference type="NCBI Taxonomy" id="184061"/>
    <lineage>
        <taxon>Eukaryota</taxon>
        <taxon>Fungi</taxon>
        <taxon>Dikarya</taxon>
        <taxon>Ascomycota</taxon>
        <taxon>Pezizomycotina</taxon>
        <taxon>Lecanoromycetes</taxon>
        <taxon>OSLEUM clade</taxon>
        <taxon>Lecanoromycetidae</taxon>
        <taxon>Lecanorales</taxon>
        <taxon>Lecanorineae</taxon>
        <taxon>Cladoniaceae</taxon>
        <taxon>Cladonia</taxon>
    </lineage>
</organism>
<evidence type="ECO:0000313" key="2">
    <source>
        <dbReference type="EMBL" id="KAK0507755.1"/>
    </source>
</evidence>